<keyword evidence="2" id="KW-1185">Reference proteome</keyword>
<organism evidence="1 2">
    <name type="scientific">Cinara cedri</name>
    <dbReference type="NCBI Taxonomy" id="506608"/>
    <lineage>
        <taxon>Eukaryota</taxon>
        <taxon>Metazoa</taxon>
        <taxon>Ecdysozoa</taxon>
        <taxon>Arthropoda</taxon>
        <taxon>Hexapoda</taxon>
        <taxon>Insecta</taxon>
        <taxon>Pterygota</taxon>
        <taxon>Neoptera</taxon>
        <taxon>Paraneoptera</taxon>
        <taxon>Hemiptera</taxon>
        <taxon>Sternorrhyncha</taxon>
        <taxon>Aphidomorpha</taxon>
        <taxon>Aphidoidea</taxon>
        <taxon>Aphididae</taxon>
        <taxon>Lachninae</taxon>
        <taxon>Cinara</taxon>
    </lineage>
</organism>
<protein>
    <submittedName>
        <fullName evidence="1">Uncharacterized protein</fullName>
    </submittedName>
</protein>
<reference evidence="1 2" key="1">
    <citation type="submission" date="2019-08" db="EMBL/GenBank/DDBJ databases">
        <authorList>
            <person name="Alioto T."/>
            <person name="Alioto T."/>
            <person name="Gomez Garrido J."/>
        </authorList>
    </citation>
    <scope>NUCLEOTIDE SEQUENCE [LARGE SCALE GENOMIC DNA]</scope>
</reference>
<dbReference type="EMBL" id="CABPRJ010001023">
    <property type="protein sequence ID" value="VVC34899.1"/>
    <property type="molecule type" value="Genomic_DNA"/>
</dbReference>
<name>A0A5E4MTG8_9HEMI</name>
<sequence>MVVLWIGTRLYSMIDASVNSVDNVKVSQFVETAGALTADNRNIVNPDLTKTPDLTKMAAVVDAVEVPMFAETSGALMADDQNKELPKYDDKTPDTMKTATIMDIKVPKFTKMPSSTTLGQFVHETSERERCSFNIIARGISESSSAAADDRVFISILLAELSLSLLPNTKVLYLSKVISKSL</sequence>
<evidence type="ECO:0000313" key="1">
    <source>
        <dbReference type="EMBL" id="VVC34899.1"/>
    </source>
</evidence>
<dbReference type="Proteomes" id="UP000325440">
    <property type="component" value="Unassembled WGS sequence"/>
</dbReference>
<accession>A0A5E4MTG8</accession>
<proteinExistence type="predicted"/>
<dbReference type="AlphaFoldDB" id="A0A5E4MTG8"/>
<gene>
    <name evidence="1" type="ORF">CINCED_3A021791</name>
</gene>
<evidence type="ECO:0000313" key="2">
    <source>
        <dbReference type="Proteomes" id="UP000325440"/>
    </source>
</evidence>